<reference evidence="1 2" key="1">
    <citation type="journal article" date="2014" name="Genome Announc.">
        <title>Draft Genome Sequence of Paenibacillus pini JCM 16418T, Isolated from the Rhizosphere of Pine Tree.</title>
        <authorList>
            <person name="Yuki M."/>
            <person name="Oshima K."/>
            <person name="Suda W."/>
            <person name="Oshida Y."/>
            <person name="Kitamura K."/>
            <person name="Iida Y."/>
            <person name="Hattori M."/>
            <person name="Ohkuma M."/>
        </authorList>
    </citation>
    <scope>NUCLEOTIDE SEQUENCE [LARGE SCALE GENOMIC DNA]</scope>
    <source>
        <strain evidence="1 2">JCM 16418</strain>
    </source>
</reference>
<dbReference type="AlphaFoldDB" id="W7YQG5"/>
<protein>
    <submittedName>
        <fullName evidence="1">Uncharacterized protein</fullName>
    </submittedName>
</protein>
<comment type="caution">
    <text evidence="1">The sequence shown here is derived from an EMBL/GenBank/DDBJ whole genome shotgun (WGS) entry which is preliminary data.</text>
</comment>
<accession>W7YQG5</accession>
<dbReference type="EMBL" id="BAVZ01000037">
    <property type="protein sequence ID" value="GAF10787.1"/>
    <property type="molecule type" value="Genomic_DNA"/>
</dbReference>
<keyword evidence="2" id="KW-1185">Reference proteome</keyword>
<name>W7YQG5_9BACL</name>
<dbReference type="RefSeq" id="WP_036653531.1">
    <property type="nucleotide sequence ID" value="NZ_BAVZ01000037.1"/>
</dbReference>
<dbReference type="STRING" id="1236976.JCM16418_5008"/>
<dbReference type="Proteomes" id="UP000019364">
    <property type="component" value="Unassembled WGS sequence"/>
</dbReference>
<gene>
    <name evidence="1" type="ORF">JCM16418_5008</name>
</gene>
<dbReference type="OrthoDB" id="2658117at2"/>
<organism evidence="1 2">
    <name type="scientific">Paenibacillus pini JCM 16418</name>
    <dbReference type="NCBI Taxonomy" id="1236976"/>
    <lineage>
        <taxon>Bacteria</taxon>
        <taxon>Bacillati</taxon>
        <taxon>Bacillota</taxon>
        <taxon>Bacilli</taxon>
        <taxon>Bacillales</taxon>
        <taxon>Paenibacillaceae</taxon>
        <taxon>Paenibacillus</taxon>
    </lineage>
</organism>
<proteinExistence type="predicted"/>
<evidence type="ECO:0000313" key="2">
    <source>
        <dbReference type="Proteomes" id="UP000019364"/>
    </source>
</evidence>
<sequence length="71" mass="8235">MKPYDEEKHEYLILEMMNAEDVALNGEEADTIMTELEELPSPEVIAEQVKRAGFDTFEVTLVKETVKRYQV</sequence>
<evidence type="ECO:0000313" key="1">
    <source>
        <dbReference type="EMBL" id="GAF10787.1"/>
    </source>
</evidence>